<dbReference type="EMBL" id="JACSIT010000100">
    <property type="protein sequence ID" value="MBC6994596.1"/>
    <property type="molecule type" value="Genomic_DNA"/>
</dbReference>
<gene>
    <name evidence="2" type="ORF">H9S92_10510</name>
</gene>
<keyword evidence="3" id="KW-1185">Reference proteome</keyword>
<dbReference type="Proteomes" id="UP000650081">
    <property type="component" value="Unassembled WGS sequence"/>
</dbReference>
<organism evidence="2 3">
    <name type="scientific">Neolewinella lacunae</name>
    <dbReference type="NCBI Taxonomy" id="1517758"/>
    <lineage>
        <taxon>Bacteria</taxon>
        <taxon>Pseudomonadati</taxon>
        <taxon>Bacteroidota</taxon>
        <taxon>Saprospiria</taxon>
        <taxon>Saprospirales</taxon>
        <taxon>Lewinellaceae</taxon>
        <taxon>Neolewinella</taxon>
    </lineage>
</organism>
<evidence type="ECO:0000313" key="2">
    <source>
        <dbReference type="EMBL" id="MBC6994596.1"/>
    </source>
</evidence>
<sequence>MRILLCLLVLSIASCVSAPKMAPPAYAGSWNVTVLNTPLGTVEGQLILTGTDDNLSGQFVTPGATYPLKKAVKTEKGLSLAFYFPDQGIDVNMELDGGPAAESLLGTTLGEYRTTAVRAVPKAAQ</sequence>
<evidence type="ECO:0000256" key="1">
    <source>
        <dbReference type="SAM" id="SignalP"/>
    </source>
</evidence>
<proteinExistence type="predicted"/>
<reference evidence="2" key="1">
    <citation type="submission" date="2020-08" db="EMBL/GenBank/DDBJ databases">
        <title>Lewinella bacteria from marine environments.</title>
        <authorList>
            <person name="Zhong Y."/>
        </authorList>
    </citation>
    <scope>NUCLEOTIDE SEQUENCE</scope>
    <source>
        <strain evidence="2">KCTC 42187</strain>
    </source>
</reference>
<name>A0A923PKX5_9BACT</name>
<comment type="caution">
    <text evidence="2">The sequence shown here is derived from an EMBL/GenBank/DDBJ whole genome shotgun (WGS) entry which is preliminary data.</text>
</comment>
<accession>A0A923PKX5</accession>
<feature type="chain" id="PRO_5037551700" evidence="1">
    <location>
        <begin position="23"/>
        <end position="125"/>
    </location>
</feature>
<feature type="signal peptide" evidence="1">
    <location>
        <begin position="1"/>
        <end position="22"/>
    </location>
</feature>
<evidence type="ECO:0000313" key="3">
    <source>
        <dbReference type="Proteomes" id="UP000650081"/>
    </source>
</evidence>
<protein>
    <submittedName>
        <fullName evidence="2">Uncharacterized protein</fullName>
    </submittedName>
</protein>
<dbReference type="RefSeq" id="WP_187466666.1">
    <property type="nucleotide sequence ID" value="NZ_JACSIT010000100.1"/>
</dbReference>
<keyword evidence="1" id="KW-0732">Signal</keyword>
<dbReference type="PROSITE" id="PS51257">
    <property type="entry name" value="PROKAR_LIPOPROTEIN"/>
    <property type="match status" value="1"/>
</dbReference>
<dbReference type="AlphaFoldDB" id="A0A923PKX5"/>